<reference evidence="1 2" key="1">
    <citation type="submission" date="2016-10" db="EMBL/GenBank/DDBJ databases">
        <authorList>
            <person name="de Groot N.N."/>
        </authorList>
    </citation>
    <scope>NUCLEOTIDE SEQUENCE [LARGE SCALE GENOMIC DNA]</scope>
    <source>
        <strain evidence="1 2">DSM 45610</strain>
    </source>
</reference>
<proteinExistence type="predicted"/>
<keyword evidence="2" id="KW-1185">Reference proteome</keyword>
<protein>
    <submittedName>
        <fullName evidence="1">Uncharacterized protein</fullName>
    </submittedName>
</protein>
<dbReference type="AlphaFoldDB" id="A0A1H2T482"/>
<accession>A0A1H2T482</accession>
<gene>
    <name evidence="1" type="ORF">SAMN05444487_10321</name>
</gene>
<dbReference type="RefSeq" id="WP_177167881.1">
    <property type="nucleotide sequence ID" value="NZ_FNNQ01000003.1"/>
</dbReference>
<dbReference type="EMBL" id="FNNQ01000003">
    <property type="protein sequence ID" value="SDW38607.1"/>
    <property type="molecule type" value="Genomic_DNA"/>
</dbReference>
<dbReference type="Proteomes" id="UP000198534">
    <property type="component" value="Unassembled WGS sequence"/>
</dbReference>
<evidence type="ECO:0000313" key="2">
    <source>
        <dbReference type="Proteomes" id="UP000198534"/>
    </source>
</evidence>
<name>A0A1H2T482_9BACL</name>
<organism evidence="1 2">
    <name type="scientific">Marininema mesophilum</name>
    <dbReference type="NCBI Taxonomy" id="1048340"/>
    <lineage>
        <taxon>Bacteria</taxon>
        <taxon>Bacillati</taxon>
        <taxon>Bacillota</taxon>
        <taxon>Bacilli</taxon>
        <taxon>Bacillales</taxon>
        <taxon>Thermoactinomycetaceae</taxon>
        <taxon>Marininema</taxon>
    </lineage>
</organism>
<evidence type="ECO:0000313" key="1">
    <source>
        <dbReference type="EMBL" id="SDW38607.1"/>
    </source>
</evidence>
<sequence>MALHEQDGMVIYSTSDYEGFIVQVEAEVKEVKLIDSADIDLISAKVLS</sequence>